<gene>
    <name evidence="3" type="ORF">ACJDU8_19880</name>
</gene>
<dbReference type="SUPFAM" id="SSF51556">
    <property type="entry name" value="Metallo-dependent hydrolases"/>
    <property type="match status" value="1"/>
</dbReference>
<comment type="caution">
    <text evidence="3">The sequence shown here is derived from an EMBL/GenBank/DDBJ whole genome shotgun (WGS) entry which is preliminary data.</text>
</comment>
<dbReference type="InterPro" id="IPR032465">
    <property type="entry name" value="ACMSD"/>
</dbReference>
<sequence length="264" mass="29578">MIIDIHVHCFPKEVALRSISARSQKFQIIPEADGTVVGLKASMAESGVNTSVLQPIALKPEQTIKMNRWAAGVKDEGIISFGTIHPDFSEWKQEIRWLVSKGFKGVKFHADCQGYYVDDPRMLNIYEKVFEAGLIILFHSGVDLAFTGPFKCTPLRLRKVLDTFPGAVMIAAHMGGYRYWDDVEKHLLGKDIYFDTAYSIHELGIERAEKFIRQHGAEKVLFGTDSPWRNQAVDISLIKSLNLGCKDINGILGNNAKKVLGIDQ</sequence>
<name>A0ABW8SQ25_9CLOT</name>
<dbReference type="InterPro" id="IPR032466">
    <property type="entry name" value="Metal_Hydrolase"/>
</dbReference>
<dbReference type="InterPro" id="IPR006680">
    <property type="entry name" value="Amidohydro-rel"/>
</dbReference>
<proteinExistence type="predicted"/>
<evidence type="ECO:0000313" key="4">
    <source>
        <dbReference type="Proteomes" id="UP001623660"/>
    </source>
</evidence>
<evidence type="ECO:0000313" key="3">
    <source>
        <dbReference type="EMBL" id="MFL0197807.1"/>
    </source>
</evidence>
<accession>A0ABW8SQ25</accession>
<evidence type="ECO:0000259" key="2">
    <source>
        <dbReference type="Pfam" id="PF04909"/>
    </source>
</evidence>
<dbReference type="EMBL" id="JBJHZX010000038">
    <property type="protein sequence ID" value="MFL0197807.1"/>
    <property type="molecule type" value="Genomic_DNA"/>
</dbReference>
<feature type="domain" description="Amidohydrolase-related" evidence="2">
    <location>
        <begin position="3"/>
        <end position="262"/>
    </location>
</feature>
<dbReference type="Pfam" id="PF04909">
    <property type="entry name" value="Amidohydro_2"/>
    <property type="match status" value="1"/>
</dbReference>
<dbReference type="PANTHER" id="PTHR21240:SF28">
    <property type="entry name" value="ISO-OROTATE DECARBOXYLASE (EUROFUNG)"/>
    <property type="match status" value="1"/>
</dbReference>
<dbReference type="RefSeq" id="WP_406793913.1">
    <property type="nucleotide sequence ID" value="NZ_JBJHZX010000038.1"/>
</dbReference>
<dbReference type="CDD" id="cd01292">
    <property type="entry name" value="metallo-dependent_hydrolases"/>
    <property type="match status" value="1"/>
</dbReference>
<dbReference type="Proteomes" id="UP001623660">
    <property type="component" value="Unassembled WGS sequence"/>
</dbReference>
<keyword evidence="4" id="KW-1185">Reference proteome</keyword>
<evidence type="ECO:0000256" key="1">
    <source>
        <dbReference type="ARBA" id="ARBA00023239"/>
    </source>
</evidence>
<keyword evidence="1" id="KW-0456">Lyase</keyword>
<reference evidence="3 4" key="1">
    <citation type="submission" date="2024-11" db="EMBL/GenBank/DDBJ databases">
        <authorList>
            <person name="Heng Y.C."/>
            <person name="Lim A.C.H."/>
            <person name="Lee J.K.Y."/>
            <person name="Kittelmann S."/>
        </authorList>
    </citation>
    <scope>NUCLEOTIDE SEQUENCE [LARGE SCALE GENOMIC DNA]</scope>
    <source>
        <strain evidence="3 4">WILCCON 0269</strain>
    </source>
</reference>
<organism evidence="3 4">
    <name type="scientific">Candidatus Clostridium eludens</name>
    <dbReference type="NCBI Taxonomy" id="3381663"/>
    <lineage>
        <taxon>Bacteria</taxon>
        <taxon>Bacillati</taxon>
        <taxon>Bacillota</taxon>
        <taxon>Clostridia</taxon>
        <taxon>Eubacteriales</taxon>
        <taxon>Clostridiaceae</taxon>
        <taxon>Clostridium</taxon>
    </lineage>
</organism>
<protein>
    <submittedName>
        <fullName evidence="3">Amidohydrolase family protein</fullName>
    </submittedName>
</protein>
<dbReference type="PANTHER" id="PTHR21240">
    <property type="entry name" value="2-AMINO-3-CARBOXYLMUCONATE-6-SEMIALDEHYDE DECARBOXYLASE"/>
    <property type="match status" value="1"/>
</dbReference>
<dbReference type="Gene3D" id="3.20.20.140">
    <property type="entry name" value="Metal-dependent hydrolases"/>
    <property type="match status" value="1"/>
</dbReference>